<dbReference type="EMBL" id="CP013243">
    <property type="protein sequence ID" value="APH15798.1"/>
    <property type="molecule type" value="Genomic_DNA"/>
</dbReference>
<gene>
    <name evidence="1" type="ORF">NPD5_2143</name>
</gene>
<reference evidence="1 2" key="1">
    <citation type="submission" date="2015-11" db="EMBL/GenBank/DDBJ databases">
        <authorList>
            <person name="Hill K.K."/>
            <person name="Shirey T.B."/>
            <person name="Raphael B."/>
            <person name="Daligault H.E."/>
            <person name="Davenport K.W."/>
            <person name="Bruce D.C."/>
            <person name="Foley B.T."/>
            <person name="Johnson S.L."/>
        </authorList>
    </citation>
    <scope>NUCLEOTIDE SEQUENCE [LARGE SCALE GENOMIC DNA]</scope>
    <source>
        <strain evidence="1 2">CDC_1632</strain>
    </source>
</reference>
<proteinExistence type="predicted"/>
<accession>A0A1L3NI72</accession>
<dbReference type="RefSeq" id="WP_072585779.1">
    <property type="nucleotide sequence ID" value="NZ_CP013243.1"/>
</dbReference>
<dbReference type="Gene3D" id="1.10.10.10">
    <property type="entry name" value="Winged helix-like DNA-binding domain superfamily/Winged helix DNA-binding domain"/>
    <property type="match status" value="1"/>
</dbReference>
<evidence type="ECO:0000313" key="2">
    <source>
        <dbReference type="Proteomes" id="UP000182204"/>
    </source>
</evidence>
<dbReference type="AlphaFoldDB" id="A0A1L3NI72"/>
<evidence type="ECO:0000313" key="1">
    <source>
        <dbReference type="EMBL" id="APH15798.1"/>
    </source>
</evidence>
<dbReference type="Proteomes" id="UP000182204">
    <property type="component" value="Chromosome"/>
</dbReference>
<sequence length="225" mass="26010">MPGFTIVDNENILDNNDLSIQEQSVLIALISYYNKEKGYAYPSYKQLKLRSKLKDDRTLIKAINSLIRKDYLSKEILKGIGSKYFINKCNITPTGELQVQENCSTSNNTGTPTGKLQGDILENYSTTNTNTNTKTNTKYYIDLKFIDDVVDRVKITQEQYDKLVKKFNEDIVHNNIISLDNYIANGKGKKYKDHYRVLNTWCNKSKSKDEVKPGLDRKNLEDWRL</sequence>
<dbReference type="Pfam" id="PF13730">
    <property type="entry name" value="HTH_36"/>
    <property type="match status" value="1"/>
</dbReference>
<dbReference type="InterPro" id="IPR036388">
    <property type="entry name" value="WH-like_DNA-bd_sf"/>
</dbReference>
<organism evidence="1 2">
    <name type="scientific">Clostridium sporogenes</name>
    <dbReference type="NCBI Taxonomy" id="1509"/>
    <lineage>
        <taxon>Bacteria</taxon>
        <taxon>Bacillati</taxon>
        <taxon>Bacillota</taxon>
        <taxon>Clostridia</taxon>
        <taxon>Eubacteriales</taxon>
        <taxon>Clostridiaceae</taxon>
        <taxon>Clostridium</taxon>
    </lineage>
</organism>
<name>A0A1L3NI72_CLOSG</name>
<protein>
    <submittedName>
        <fullName evidence="1">Helix-turn-helix domain protein</fullName>
    </submittedName>
</protein>